<dbReference type="GO" id="GO:0006508">
    <property type="term" value="P:proteolysis"/>
    <property type="evidence" value="ECO:0007669"/>
    <property type="project" value="UniProtKB-KW"/>
</dbReference>
<protein>
    <submittedName>
        <fullName evidence="2">Membrane protein implicated in regulation of membrane protease activity</fullName>
    </submittedName>
</protein>
<name>A0ABU0I9Y1_9HYPH</name>
<dbReference type="Proteomes" id="UP001235269">
    <property type="component" value="Unassembled WGS sequence"/>
</dbReference>
<organism evidence="2 3">
    <name type="scientific">Rhizobium paknamense</name>
    <dbReference type="NCBI Taxonomy" id="1206817"/>
    <lineage>
        <taxon>Bacteria</taxon>
        <taxon>Pseudomonadati</taxon>
        <taxon>Pseudomonadota</taxon>
        <taxon>Alphaproteobacteria</taxon>
        <taxon>Hyphomicrobiales</taxon>
        <taxon>Rhizobiaceae</taxon>
        <taxon>Rhizobium/Agrobacterium group</taxon>
        <taxon>Rhizobium</taxon>
    </lineage>
</organism>
<feature type="compositionally biased region" description="Basic and acidic residues" evidence="1">
    <location>
        <begin position="49"/>
        <end position="63"/>
    </location>
</feature>
<dbReference type="EMBL" id="JAUSWH010000003">
    <property type="protein sequence ID" value="MDQ0455022.1"/>
    <property type="molecule type" value="Genomic_DNA"/>
</dbReference>
<sequence>MFRILFFAFVILLIYWYVRRFTADAEKVVRRSKRQEKERQTGAITTLIKDPRTGEYRVPREDE</sequence>
<evidence type="ECO:0000256" key="1">
    <source>
        <dbReference type="SAM" id="MobiDB-lite"/>
    </source>
</evidence>
<evidence type="ECO:0000313" key="2">
    <source>
        <dbReference type="EMBL" id="MDQ0455022.1"/>
    </source>
</evidence>
<keyword evidence="3" id="KW-1185">Reference proteome</keyword>
<dbReference type="GO" id="GO:0008233">
    <property type="term" value="F:peptidase activity"/>
    <property type="evidence" value="ECO:0007669"/>
    <property type="project" value="UniProtKB-KW"/>
</dbReference>
<comment type="caution">
    <text evidence="2">The sequence shown here is derived from an EMBL/GenBank/DDBJ whole genome shotgun (WGS) entry which is preliminary data.</text>
</comment>
<gene>
    <name evidence="2" type="ORF">QO005_001352</name>
</gene>
<reference evidence="2 3" key="1">
    <citation type="submission" date="2023-07" db="EMBL/GenBank/DDBJ databases">
        <title>Genomic Encyclopedia of Type Strains, Phase IV (KMG-IV): sequencing the most valuable type-strain genomes for metagenomic binning, comparative biology and taxonomic classification.</title>
        <authorList>
            <person name="Goeker M."/>
        </authorList>
    </citation>
    <scope>NUCLEOTIDE SEQUENCE [LARGE SCALE GENOMIC DNA]</scope>
    <source>
        <strain evidence="2 3">DSM 100301</strain>
    </source>
</reference>
<accession>A0ABU0I9Y1</accession>
<keyword evidence="2" id="KW-0378">Hydrolase</keyword>
<dbReference type="RefSeq" id="WP_307157220.1">
    <property type="nucleotide sequence ID" value="NZ_JAUSWH010000003.1"/>
</dbReference>
<evidence type="ECO:0000313" key="3">
    <source>
        <dbReference type="Proteomes" id="UP001235269"/>
    </source>
</evidence>
<proteinExistence type="predicted"/>
<keyword evidence="2" id="KW-0645">Protease</keyword>
<feature type="region of interest" description="Disordered" evidence="1">
    <location>
        <begin position="32"/>
        <end position="63"/>
    </location>
</feature>